<dbReference type="AlphaFoldDB" id="W6UAL7"/>
<evidence type="ECO:0000313" key="1">
    <source>
        <dbReference type="EMBL" id="EUB57581.1"/>
    </source>
</evidence>
<dbReference type="KEGG" id="egl:EGR_07592"/>
<proteinExistence type="predicted"/>
<comment type="caution">
    <text evidence="1">The sequence shown here is derived from an EMBL/GenBank/DDBJ whole genome shotgun (WGS) entry which is preliminary data.</text>
</comment>
<gene>
    <name evidence="1" type="ORF">EGR_07592</name>
</gene>
<dbReference type="GeneID" id="36343307"/>
<dbReference type="RefSeq" id="XP_024348777.1">
    <property type="nucleotide sequence ID" value="XM_024496841.1"/>
</dbReference>
<sequence>MTVGRGCAAVPLSFRKGRDAMAINQNTPHWVEKMRRFQPYQLLSHQNPQIPNLSLKYSQYFVKNSGIFQRLRSAFKNVTS</sequence>
<protein>
    <submittedName>
        <fullName evidence="1">Uncharacterized protein</fullName>
    </submittedName>
</protein>
<name>W6UAL7_ECHGR</name>
<dbReference type="Proteomes" id="UP000019149">
    <property type="component" value="Unassembled WGS sequence"/>
</dbReference>
<accession>W6UAL7</accession>
<dbReference type="CTD" id="36343307"/>
<keyword evidence="2" id="KW-1185">Reference proteome</keyword>
<dbReference type="EMBL" id="APAU02000081">
    <property type="protein sequence ID" value="EUB57581.1"/>
    <property type="molecule type" value="Genomic_DNA"/>
</dbReference>
<organism evidence="1 2">
    <name type="scientific">Echinococcus granulosus</name>
    <name type="common">Hydatid tapeworm</name>
    <dbReference type="NCBI Taxonomy" id="6210"/>
    <lineage>
        <taxon>Eukaryota</taxon>
        <taxon>Metazoa</taxon>
        <taxon>Spiralia</taxon>
        <taxon>Lophotrochozoa</taxon>
        <taxon>Platyhelminthes</taxon>
        <taxon>Cestoda</taxon>
        <taxon>Eucestoda</taxon>
        <taxon>Cyclophyllidea</taxon>
        <taxon>Taeniidae</taxon>
        <taxon>Echinococcus</taxon>
        <taxon>Echinococcus granulosus group</taxon>
    </lineage>
</organism>
<evidence type="ECO:0000313" key="2">
    <source>
        <dbReference type="Proteomes" id="UP000019149"/>
    </source>
</evidence>
<reference evidence="1 2" key="1">
    <citation type="journal article" date="2013" name="Nat. Genet.">
        <title>The genome of the hydatid tapeworm Echinococcus granulosus.</title>
        <authorList>
            <person name="Zheng H."/>
            <person name="Zhang W."/>
            <person name="Zhang L."/>
            <person name="Zhang Z."/>
            <person name="Li J."/>
            <person name="Lu G."/>
            <person name="Zhu Y."/>
            <person name="Wang Y."/>
            <person name="Huang Y."/>
            <person name="Liu J."/>
            <person name="Kang H."/>
            <person name="Chen J."/>
            <person name="Wang L."/>
            <person name="Chen A."/>
            <person name="Yu S."/>
            <person name="Gao Z."/>
            <person name="Jin L."/>
            <person name="Gu W."/>
            <person name="Wang Z."/>
            <person name="Zhao L."/>
            <person name="Shi B."/>
            <person name="Wen H."/>
            <person name="Lin R."/>
            <person name="Jones M.K."/>
            <person name="Brejova B."/>
            <person name="Vinar T."/>
            <person name="Zhao G."/>
            <person name="McManus D.P."/>
            <person name="Chen Z."/>
            <person name="Zhou Y."/>
            <person name="Wang S."/>
        </authorList>
    </citation>
    <scope>NUCLEOTIDE SEQUENCE [LARGE SCALE GENOMIC DNA]</scope>
</reference>